<evidence type="ECO:0000313" key="3">
    <source>
        <dbReference type="Proteomes" id="UP000085678"/>
    </source>
</evidence>
<dbReference type="GO" id="GO:0006937">
    <property type="term" value="P:regulation of muscle contraction"/>
    <property type="evidence" value="ECO:0007669"/>
    <property type="project" value="InterPro"/>
</dbReference>
<dbReference type="RefSeq" id="XP_013408741.1">
    <property type="nucleotide sequence ID" value="XM_013553287.1"/>
</dbReference>
<evidence type="ECO:0000313" key="4">
    <source>
        <dbReference type="RefSeq" id="XP_013408741.1"/>
    </source>
</evidence>
<gene>
    <name evidence="4" type="primary">LOC106172483</name>
</gene>
<dbReference type="OrthoDB" id="330499at2759"/>
<dbReference type="Pfam" id="PF00992">
    <property type="entry name" value="Troponin"/>
    <property type="match status" value="1"/>
</dbReference>
<dbReference type="AlphaFoldDB" id="A0A1S3JF18"/>
<dbReference type="GO" id="GO:0045214">
    <property type="term" value="P:sarcomere organization"/>
    <property type="evidence" value="ECO:0007669"/>
    <property type="project" value="TreeGrafter"/>
</dbReference>
<sequence length="314" mass="37890">MADEWKKNLRHVSSPGHEEGHSPRRSVRSRSSEPNEEEQKWEAEKLIEETRRKREEEDLRCLAETEELNRLEMQKCEADLRELRERQERRKQERAEEEKRLAEKKKAEERKRREEEEERRRIKREEMERRRQAEEKRKMEAEEMVNKPNFIVNRRSTSENHDESDDMGNVVRAKEDMSKSKEQLEEEKRAILKQRIEPLSIESLNIEQLIAKAKEIHQKIYNLESEKYDLEERFKRQQYDMMELAERARQMNKGGEDQKSPHQPVSVRVIPRGIVHDKLADKYSGIPPKVPLASKYEKNLDRRSFADKLKMFSK</sequence>
<dbReference type="InterPro" id="IPR027707">
    <property type="entry name" value="TNNT"/>
</dbReference>
<dbReference type="PANTHER" id="PTHR11521:SF1">
    <property type="entry name" value="TROPONIN T, SKELETAL MUSCLE"/>
    <property type="match status" value="1"/>
</dbReference>
<keyword evidence="3" id="KW-1185">Reference proteome</keyword>
<feature type="compositionally biased region" description="Basic and acidic residues" evidence="2">
    <location>
        <begin position="249"/>
        <end position="260"/>
    </location>
</feature>
<evidence type="ECO:0000256" key="1">
    <source>
        <dbReference type="ARBA" id="ARBA00008330"/>
    </source>
</evidence>
<evidence type="ECO:0000256" key="2">
    <source>
        <dbReference type="SAM" id="MobiDB-lite"/>
    </source>
</evidence>
<dbReference type="Gene3D" id="1.20.5.350">
    <property type="match status" value="1"/>
</dbReference>
<reference evidence="4" key="1">
    <citation type="submission" date="2025-08" db="UniProtKB">
        <authorList>
            <consortium name="RefSeq"/>
        </authorList>
    </citation>
    <scope>IDENTIFICATION</scope>
    <source>
        <tissue evidence="4">Gonads</tissue>
    </source>
</reference>
<comment type="similarity">
    <text evidence="1">Belongs to the troponin T family.</text>
</comment>
<dbReference type="InterPro" id="IPR038077">
    <property type="entry name" value="Troponin_sf"/>
</dbReference>
<dbReference type="GeneID" id="106172483"/>
<proteinExistence type="inferred from homology"/>
<accession>A0A1S3JF18</accession>
<feature type="region of interest" description="Disordered" evidence="2">
    <location>
        <begin position="1"/>
        <end position="186"/>
    </location>
</feature>
<feature type="region of interest" description="Disordered" evidence="2">
    <location>
        <begin position="249"/>
        <end position="268"/>
    </location>
</feature>
<feature type="compositionally biased region" description="Basic and acidic residues" evidence="2">
    <location>
        <begin position="172"/>
        <end position="186"/>
    </location>
</feature>
<dbReference type="GO" id="GO:0006936">
    <property type="term" value="P:muscle contraction"/>
    <property type="evidence" value="ECO:0007669"/>
    <property type="project" value="TreeGrafter"/>
</dbReference>
<dbReference type="SUPFAM" id="SSF90250">
    <property type="entry name" value="Troponin coil-coiled subunits"/>
    <property type="match status" value="1"/>
</dbReference>
<protein>
    <submittedName>
        <fullName evidence="4">Troponin T isoform X7</fullName>
    </submittedName>
</protein>
<dbReference type="PANTHER" id="PTHR11521">
    <property type="entry name" value="TROPONIN T"/>
    <property type="match status" value="1"/>
</dbReference>
<feature type="compositionally biased region" description="Basic and acidic residues" evidence="2">
    <location>
        <begin position="30"/>
        <end position="145"/>
    </location>
</feature>
<dbReference type="Proteomes" id="UP000085678">
    <property type="component" value="Unplaced"/>
</dbReference>
<dbReference type="GO" id="GO:0005861">
    <property type="term" value="C:troponin complex"/>
    <property type="evidence" value="ECO:0007669"/>
    <property type="project" value="InterPro"/>
</dbReference>
<dbReference type="InterPro" id="IPR001978">
    <property type="entry name" value="Troponin"/>
</dbReference>
<organism evidence="3 4">
    <name type="scientific">Lingula anatina</name>
    <name type="common">Brachiopod</name>
    <name type="synonym">Lingula unguis</name>
    <dbReference type="NCBI Taxonomy" id="7574"/>
    <lineage>
        <taxon>Eukaryota</taxon>
        <taxon>Metazoa</taxon>
        <taxon>Spiralia</taxon>
        <taxon>Lophotrochozoa</taxon>
        <taxon>Brachiopoda</taxon>
        <taxon>Linguliformea</taxon>
        <taxon>Lingulata</taxon>
        <taxon>Lingulida</taxon>
        <taxon>Linguloidea</taxon>
        <taxon>Lingulidae</taxon>
        <taxon>Lingula</taxon>
    </lineage>
</organism>
<dbReference type="GO" id="GO:0005523">
    <property type="term" value="F:tropomyosin binding"/>
    <property type="evidence" value="ECO:0007669"/>
    <property type="project" value="TreeGrafter"/>
</dbReference>
<name>A0A1S3JF18_LINAN</name>